<keyword evidence="4 9" id="KW-0479">Metal-binding</keyword>
<dbReference type="EMBL" id="KN824291">
    <property type="protein sequence ID" value="KIM28783.1"/>
    <property type="molecule type" value="Genomic_DNA"/>
</dbReference>
<evidence type="ECO:0000256" key="5">
    <source>
        <dbReference type="ARBA" id="ARBA00022801"/>
    </source>
</evidence>
<dbReference type="InterPro" id="IPR014782">
    <property type="entry name" value="Peptidase_M1_dom"/>
</dbReference>
<dbReference type="PANTHER" id="PTHR11533:SF174">
    <property type="entry name" value="PUROMYCIN-SENSITIVE AMINOPEPTIDASE-RELATED"/>
    <property type="match status" value="1"/>
</dbReference>
<dbReference type="Proteomes" id="UP000054097">
    <property type="component" value="Unassembled WGS sequence"/>
</dbReference>
<keyword evidence="3 11" id="KW-0645">Protease</keyword>
<feature type="domain" description="Aminopeptidase N-like N-terminal" evidence="14">
    <location>
        <begin position="20"/>
        <end position="188"/>
    </location>
</feature>
<evidence type="ECO:0000256" key="9">
    <source>
        <dbReference type="PIRSR" id="PIRSR634016-3"/>
    </source>
</evidence>
<feature type="binding site" evidence="9">
    <location>
        <position position="351"/>
    </location>
    <ligand>
        <name>Zn(2+)</name>
        <dbReference type="ChEBI" id="CHEBI:29105"/>
        <note>catalytic</note>
    </ligand>
</feature>
<evidence type="ECO:0000256" key="11">
    <source>
        <dbReference type="RuleBase" id="RU364040"/>
    </source>
</evidence>
<evidence type="ECO:0000256" key="1">
    <source>
        <dbReference type="ARBA" id="ARBA00010136"/>
    </source>
</evidence>
<dbReference type="InterPro" id="IPR050344">
    <property type="entry name" value="Peptidase_M1_aminopeptidases"/>
</dbReference>
<dbReference type="InterPro" id="IPR024571">
    <property type="entry name" value="ERAP1-like_C_dom"/>
</dbReference>
<dbReference type="GO" id="GO:0006508">
    <property type="term" value="P:proteolysis"/>
    <property type="evidence" value="ECO:0007669"/>
    <property type="project" value="UniProtKB-KW"/>
</dbReference>
<evidence type="ECO:0000256" key="6">
    <source>
        <dbReference type="ARBA" id="ARBA00022833"/>
    </source>
</evidence>
<dbReference type="EC" id="3.4.11.-" evidence="11"/>
<dbReference type="InterPro" id="IPR027268">
    <property type="entry name" value="Peptidase_M4/M1_CTD_sf"/>
</dbReference>
<dbReference type="FunFam" id="1.10.390.10:FF:000006">
    <property type="entry name" value="Puromycin-sensitive aminopeptidase"/>
    <property type="match status" value="1"/>
</dbReference>
<organism evidence="15 16">
    <name type="scientific">Serendipita vermifera MAFF 305830</name>
    <dbReference type="NCBI Taxonomy" id="933852"/>
    <lineage>
        <taxon>Eukaryota</taxon>
        <taxon>Fungi</taxon>
        <taxon>Dikarya</taxon>
        <taxon>Basidiomycota</taxon>
        <taxon>Agaricomycotina</taxon>
        <taxon>Agaricomycetes</taxon>
        <taxon>Sebacinales</taxon>
        <taxon>Serendipitaceae</taxon>
        <taxon>Serendipita</taxon>
    </lineage>
</organism>
<dbReference type="SUPFAM" id="SSF55486">
    <property type="entry name" value="Metalloproteases ('zincins'), catalytic domain"/>
    <property type="match status" value="1"/>
</dbReference>
<protein>
    <recommendedName>
        <fullName evidence="11">Aminopeptidase</fullName>
        <ecNumber evidence="11">3.4.11.-</ecNumber>
    </recommendedName>
</protein>
<dbReference type="Pfam" id="PF01433">
    <property type="entry name" value="Peptidase_M1"/>
    <property type="match status" value="1"/>
</dbReference>
<dbReference type="InterPro" id="IPR042097">
    <property type="entry name" value="Aminopeptidase_N-like_N_sf"/>
</dbReference>
<evidence type="ECO:0000256" key="4">
    <source>
        <dbReference type="ARBA" id="ARBA00022723"/>
    </source>
</evidence>
<feature type="domain" description="ERAP1-like C-terminal" evidence="13">
    <location>
        <begin position="512"/>
        <end position="787"/>
    </location>
</feature>
<evidence type="ECO:0000256" key="7">
    <source>
        <dbReference type="ARBA" id="ARBA00023049"/>
    </source>
</evidence>
<comment type="cofactor">
    <cofactor evidence="9 11">
        <name>Zn(2+)</name>
        <dbReference type="ChEBI" id="CHEBI:29105"/>
    </cofactor>
    <text evidence="9 11">Binds 1 zinc ion per subunit.</text>
</comment>
<keyword evidence="16" id="KW-1185">Reference proteome</keyword>
<dbReference type="HOGENOM" id="CLU_003705_0_2_1"/>
<name>A0A0C2WRI9_SERVB</name>
<evidence type="ECO:0000313" key="16">
    <source>
        <dbReference type="Proteomes" id="UP000054097"/>
    </source>
</evidence>
<dbReference type="STRING" id="933852.A0A0C2WRI9"/>
<dbReference type="InterPro" id="IPR045357">
    <property type="entry name" value="Aminopeptidase_N-like_N"/>
</dbReference>
<gene>
    <name evidence="15" type="ORF">M408DRAFT_8575</name>
</gene>
<keyword evidence="6 9" id="KW-0862">Zinc</keyword>
<dbReference type="InterPro" id="IPR034016">
    <property type="entry name" value="M1_APN-typ"/>
</dbReference>
<dbReference type="SUPFAM" id="SSF63737">
    <property type="entry name" value="Leukotriene A4 hydrolase N-terminal domain"/>
    <property type="match status" value="1"/>
</dbReference>
<dbReference type="Gene3D" id="2.60.40.1730">
    <property type="entry name" value="tricorn interacting facor f3 domain"/>
    <property type="match status" value="1"/>
</dbReference>
<dbReference type="GO" id="GO:0070006">
    <property type="term" value="F:metalloaminopeptidase activity"/>
    <property type="evidence" value="ECO:0007669"/>
    <property type="project" value="TreeGrafter"/>
</dbReference>
<dbReference type="CDD" id="cd09601">
    <property type="entry name" value="M1_APN-Q_like"/>
    <property type="match status" value="1"/>
</dbReference>
<feature type="binding site" evidence="9">
    <location>
        <position position="370"/>
    </location>
    <ligand>
        <name>Zn(2+)</name>
        <dbReference type="ChEBI" id="CHEBI:29105"/>
        <note>catalytic</note>
    </ligand>
</feature>
<dbReference type="Gene3D" id="1.10.390.10">
    <property type="entry name" value="Neutral Protease Domain 2"/>
    <property type="match status" value="1"/>
</dbReference>
<reference evidence="15 16" key="1">
    <citation type="submission" date="2014-04" db="EMBL/GenBank/DDBJ databases">
        <authorList>
            <consortium name="DOE Joint Genome Institute"/>
            <person name="Kuo A."/>
            <person name="Zuccaro A."/>
            <person name="Kohler A."/>
            <person name="Nagy L.G."/>
            <person name="Floudas D."/>
            <person name="Copeland A."/>
            <person name="Barry K.W."/>
            <person name="Cichocki N."/>
            <person name="Veneault-Fourrey C."/>
            <person name="LaButti K."/>
            <person name="Lindquist E.A."/>
            <person name="Lipzen A."/>
            <person name="Lundell T."/>
            <person name="Morin E."/>
            <person name="Murat C."/>
            <person name="Sun H."/>
            <person name="Tunlid A."/>
            <person name="Henrissat B."/>
            <person name="Grigoriev I.V."/>
            <person name="Hibbett D.S."/>
            <person name="Martin F."/>
            <person name="Nordberg H.P."/>
            <person name="Cantor M.N."/>
            <person name="Hua S.X."/>
        </authorList>
    </citation>
    <scope>NUCLEOTIDE SEQUENCE [LARGE SCALE GENOMIC DNA]</scope>
    <source>
        <strain evidence="15 16">MAFF 305830</strain>
    </source>
</reference>
<reference evidence="16" key="2">
    <citation type="submission" date="2015-01" db="EMBL/GenBank/DDBJ databases">
        <title>Evolutionary Origins and Diversification of the Mycorrhizal Mutualists.</title>
        <authorList>
            <consortium name="DOE Joint Genome Institute"/>
            <consortium name="Mycorrhizal Genomics Consortium"/>
            <person name="Kohler A."/>
            <person name="Kuo A."/>
            <person name="Nagy L.G."/>
            <person name="Floudas D."/>
            <person name="Copeland A."/>
            <person name="Barry K.W."/>
            <person name="Cichocki N."/>
            <person name="Veneault-Fourrey C."/>
            <person name="LaButti K."/>
            <person name="Lindquist E.A."/>
            <person name="Lipzen A."/>
            <person name="Lundell T."/>
            <person name="Morin E."/>
            <person name="Murat C."/>
            <person name="Riley R."/>
            <person name="Ohm R."/>
            <person name="Sun H."/>
            <person name="Tunlid A."/>
            <person name="Henrissat B."/>
            <person name="Grigoriev I.V."/>
            <person name="Hibbett D.S."/>
            <person name="Martin F."/>
        </authorList>
    </citation>
    <scope>NUCLEOTIDE SEQUENCE [LARGE SCALE GENOMIC DNA]</scope>
    <source>
        <strain evidence="16">MAFF 305830</strain>
    </source>
</reference>
<dbReference type="Gene3D" id="1.25.50.20">
    <property type="match status" value="1"/>
</dbReference>
<keyword evidence="7 11" id="KW-0482">Metalloprotease</keyword>
<evidence type="ECO:0000256" key="2">
    <source>
        <dbReference type="ARBA" id="ARBA00022438"/>
    </source>
</evidence>
<evidence type="ECO:0000259" key="12">
    <source>
        <dbReference type="Pfam" id="PF01433"/>
    </source>
</evidence>
<dbReference type="GO" id="GO:0005615">
    <property type="term" value="C:extracellular space"/>
    <property type="evidence" value="ECO:0007669"/>
    <property type="project" value="TreeGrafter"/>
</dbReference>
<evidence type="ECO:0000256" key="8">
    <source>
        <dbReference type="PIRSR" id="PIRSR634016-1"/>
    </source>
</evidence>
<dbReference type="Pfam" id="PF11838">
    <property type="entry name" value="ERAP1_C"/>
    <property type="match status" value="1"/>
</dbReference>
<keyword evidence="2 11" id="KW-0031">Aminopeptidase</keyword>
<dbReference type="AlphaFoldDB" id="A0A0C2WRI9"/>
<feature type="domain" description="Peptidase M1 membrane alanine aminopeptidase" evidence="12">
    <location>
        <begin position="275"/>
        <end position="493"/>
    </location>
</feature>
<keyword evidence="5 11" id="KW-0378">Hydrolase</keyword>
<accession>A0A0C2WRI9</accession>
<dbReference type="GO" id="GO:0008270">
    <property type="term" value="F:zinc ion binding"/>
    <property type="evidence" value="ECO:0007669"/>
    <property type="project" value="UniProtKB-UniRule"/>
</dbReference>
<evidence type="ECO:0000259" key="14">
    <source>
        <dbReference type="Pfam" id="PF17900"/>
    </source>
</evidence>
<evidence type="ECO:0000313" key="15">
    <source>
        <dbReference type="EMBL" id="KIM28783.1"/>
    </source>
</evidence>
<feature type="active site" description="Proton acceptor" evidence="8">
    <location>
        <position position="348"/>
    </location>
</feature>
<dbReference type="GO" id="GO:0043171">
    <property type="term" value="P:peptide catabolic process"/>
    <property type="evidence" value="ECO:0007669"/>
    <property type="project" value="TreeGrafter"/>
</dbReference>
<dbReference type="GO" id="GO:0016020">
    <property type="term" value="C:membrane"/>
    <property type="evidence" value="ECO:0007669"/>
    <property type="project" value="TreeGrafter"/>
</dbReference>
<evidence type="ECO:0000256" key="3">
    <source>
        <dbReference type="ARBA" id="ARBA00022670"/>
    </source>
</evidence>
<evidence type="ECO:0000256" key="10">
    <source>
        <dbReference type="PIRSR" id="PIRSR634016-4"/>
    </source>
</evidence>
<comment type="similarity">
    <text evidence="1 11">Belongs to the peptidase M1 family.</text>
</comment>
<feature type="site" description="Transition state stabilizer" evidence="10">
    <location>
        <position position="434"/>
    </location>
</feature>
<evidence type="ECO:0000259" key="13">
    <source>
        <dbReference type="Pfam" id="PF11838"/>
    </source>
</evidence>
<dbReference type="GO" id="GO:0042277">
    <property type="term" value="F:peptide binding"/>
    <property type="evidence" value="ECO:0007669"/>
    <property type="project" value="TreeGrafter"/>
</dbReference>
<dbReference type="PANTHER" id="PTHR11533">
    <property type="entry name" value="PROTEASE M1 ZINC METALLOPROTEASE"/>
    <property type="match status" value="1"/>
</dbReference>
<dbReference type="GO" id="GO:0005737">
    <property type="term" value="C:cytoplasm"/>
    <property type="evidence" value="ECO:0007669"/>
    <property type="project" value="TreeGrafter"/>
</dbReference>
<proteinExistence type="inferred from homology"/>
<dbReference type="OrthoDB" id="10031169at2759"/>
<sequence length="840" mass="94231">MSLTKKSTFIDPYRLPCNVKPLHYNLVIKTDLEALKFEGHVAIDLVILEETSTIVLNCADLELEQVSVHSEALKTEQIQIAGQTIDKDQDRVTVQVSTALPAASKAQLRVGFKAPLTGSMTGYYFSQTEIDGKKVHYTLTQFQPTDARKAYPCWDEPAFKATYDITMVSRADTVNLSNMPIASEKPYSSTSDEYGDSGDGMGKLTKMFSNLKSEGSSGGWKVTKFQTTPLISSYLVAFANGPFHYIEGSYTSPISGAVRPVRMYATKEIIHQAKFALDVNVRCLPMYEEMFDVEFPLPKLDTLVAHDFDLGAMENWGLITGRTTAYLIDEEKSDIAAKKGVAETASHEVAHQWFGNITSPEWWDVLYLNEGFATLMGELVILDKLFPEWGASKEFINMHLQSALALDARRSSHPIEVPCDDAKKINQIFDALSYSKAGSVLRMLSDFVTEEKFLKGVSIYLKKHLYSIARTVNLWEGISESTGVNIPDIMDNWINKIGFPVLTVTENAGSITLGKSGLLRTSAGLSLIDAMRSETDCLVWDSIATRINAIVRVWWEMSDVTRNDMNAFRRSLFSPLVKKYGFEPSKDDSHDVRQLRTLAIAEAAAAKDEDYIDRVLQELCSRFKLFVDNVDHSKILPDFQRSAYVNAVSRGGRAEWEAVKKVYKNPPTPSAKTHAMMAMTATTDPALIDETFKSLMTDVKSQDMTYFFSGLNGNRLTRRRLFAFLKENFDEIYKRFEGTFGLGSIIKISLRGFATQDDLDDAMTFFKDKNTSKFAMPLEQSLDGIRADIKWLEATKIQPEEVILTVIGGKAGIVHKISWTILHQAKGLREWHLMLVILDL</sequence>
<feature type="binding site" evidence="9">
    <location>
        <position position="347"/>
    </location>
    <ligand>
        <name>Zn(2+)</name>
        <dbReference type="ChEBI" id="CHEBI:29105"/>
        <note>catalytic</note>
    </ligand>
</feature>
<dbReference type="Pfam" id="PF17900">
    <property type="entry name" value="Peptidase_M1_N"/>
    <property type="match status" value="1"/>
</dbReference>